<feature type="transmembrane region" description="Helical" evidence="15">
    <location>
        <begin position="324"/>
        <end position="345"/>
    </location>
</feature>
<dbReference type="GO" id="GO:0005789">
    <property type="term" value="C:endoplasmic reticulum membrane"/>
    <property type="evidence" value="ECO:0007669"/>
    <property type="project" value="UniProtKB-SubCell"/>
</dbReference>
<dbReference type="PANTHER" id="PTHR24292">
    <property type="entry name" value="CYTOCHROME P450"/>
    <property type="match status" value="1"/>
</dbReference>
<dbReference type="InterPro" id="IPR002401">
    <property type="entry name" value="Cyt_P450_E_grp-I"/>
</dbReference>
<proteinExistence type="inferred from homology"/>
<keyword evidence="6 13" id="KW-0479">Metal-binding</keyword>
<keyword evidence="10 13" id="KW-0408">Iron</keyword>
<dbReference type="AlphaFoldDB" id="A0A1D2N349"/>
<evidence type="ECO:0000256" key="11">
    <source>
        <dbReference type="ARBA" id="ARBA00023033"/>
    </source>
</evidence>
<dbReference type="InterPro" id="IPR017972">
    <property type="entry name" value="Cyt_P450_CS"/>
</dbReference>
<keyword evidence="17" id="KW-1185">Reference proteome</keyword>
<evidence type="ECO:0000256" key="10">
    <source>
        <dbReference type="ARBA" id="ARBA00023004"/>
    </source>
</evidence>
<dbReference type="CDD" id="cd11056">
    <property type="entry name" value="CYP6-like"/>
    <property type="match status" value="1"/>
</dbReference>
<dbReference type="GO" id="GO:0005506">
    <property type="term" value="F:iron ion binding"/>
    <property type="evidence" value="ECO:0007669"/>
    <property type="project" value="InterPro"/>
</dbReference>
<evidence type="ECO:0000256" key="1">
    <source>
        <dbReference type="ARBA" id="ARBA00001971"/>
    </source>
</evidence>
<sequence length="528" mass="60691">MWLSLTFVLIFAFILYKLYYAPTNRSYWKKFGVPEVDATSIVSELDILLGRRDITERDDFIYETMDKFCGMAENPIPVVLIKDLDLVKKILVKDFDHFIDRRLFFGAAREDSVLRKMLGNLRGEEWKGVRASVSPTFSTGKIRRMMECINGVGKHWVSTLKCKSNQSPSGSVKINLNNSVSSYTADVIADAIFGLKAGTVENPDSPFSTMAHRLTNMTPFQIIKFTLSYRLPKLFQFFDIDLLDMEALRFFEKILQANLKDRMNGKETRNDFLQLLVEARNGELKAVGSDELDEFEKEAQLEIPKLGKRQYLTEKIMSGQMMSFFFAGFRTTSGFLTFCVYALALHPDVQERLRKEVDTIANKEDGTIDYDDLGQLEYMEMFICEVLRKFPATLRLERICMADYHDPETGLFVPKGAIVGIPLKSIHHDKRYYENPERFDPEHFRPEIKAKRSPFAFMPFGKGPRSCVAMRFGIVESKAAISHLLHTFLIEPTKKTPIPLTGRRVTFQITPPADLEVKLIPRKHINEQ</sequence>
<dbReference type="OrthoDB" id="2789670at2759"/>
<keyword evidence="8" id="KW-0492">Microsome</keyword>
<keyword evidence="15" id="KW-0812">Transmembrane</keyword>
<dbReference type="SUPFAM" id="SSF48264">
    <property type="entry name" value="Cytochrome P450"/>
    <property type="match status" value="1"/>
</dbReference>
<dbReference type="STRING" id="48709.A0A1D2N349"/>
<keyword evidence="7" id="KW-0256">Endoplasmic reticulum</keyword>
<dbReference type="PRINTS" id="PR00463">
    <property type="entry name" value="EP450I"/>
</dbReference>
<dbReference type="GO" id="GO:0004497">
    <property type="term" value="F:monooxygenase activity"/>
    <property type="evidence" value="ECO:0007669"/>
    <property type="project" value="UniProtKB-KW"/>
</dbReference>
<evidence type="ECO:0000256" key="15">
    <source>
        <dbReference type="SAM" id="Phobius"/>
    </source>
</evidence>
<evidence type="ECO:0000256" key="9">
    <source>
        <dbReference type="ARBA" id="ARBA00023002"/>
    </source>
</evidence>
<evidence type="ECO:0000256" key="14">
    <source>
        <dbReference type="RuleBase" id="RU000461"/>
    </source>
</evidence>
<comment type="subcellular location">
    <subcellularLocation>
        <location evidence="3">Endoplasmic reticulum membrane</location>
        <topology evidence="3">Peripheral membrane protein</topology>
    </subcellularLocation>
    <subcellularLocation>
        <location evidence="2">Microsome membrane</location>
        <topology evidence="2">Peripheral membrane protein</topology>
    </subcellularLocation>
</comment>
<evidence type="ECO:0000256" key="12">
    <source>
        <dbReference type="ARBA" id="ARBA00023136"/>
    </source>
</evidence>
<dbReference type="PROSITE" id="PS00086">
    <property type="entry name" value="CYTOCHROME_P450"/>
    <property type="match status" value="1"/>
</dbReference>
<protein>
    <submittedName>
        <fullName evidence="16">Cytochrome P450 9e2</fullName>
    </submittedName>
</protein>
<evidence type="ECO:0000313" key="16">
    <source>
        <dbReference type="EMBL" id="ODM99682.1"/>
    </source>
</evidence>
<evidence type="ECO:0000256" key="13">
    <source>
        <dbReference type="PIRSR" id="PIRSR602401-1"/>
    </source>
</evidence>
<name>A0A1D2N349_ORCCI</name>
<dbReference type="Proteomes" id="UP000094527">
    <property type="component" value="Unassembled WGS sequence"/>
</dbReference>
<dbReference type="FunFam" id="1.10.630.10:FF:000042">
    <property type="entry name" value="Cytochrome P450"/>
    <property type="match status" value="1"/>
</dbReference>
<keyword evidence="15" id="KW-1133">Transmembrane helix</keyword>
<dbReference type="Pfam" id="PF00067">
    <property type="entry name" value="p450"/>
    <property type="match status" value="1"/>
</dbReference>
<comment type="caution">
    <text evidence="16">The sequence shown here is derived from an EMBL/GenBank/DDBJ whole genome shotgun (WGS) entry which is preliminary data.</text>
</comment>
<keyword evidence="5 13" id="KW-0349">Heme</keyword>
<gene>
    <name evidence="16" type="ORF">Ocin01_07004</name>
</gene>
<dbReference type="InterPro" id="IPR036396">
    <property type="entry name" value="Cyt_P450_sf"/>
</dbReference>
<dbReference type="EMBL" id="LJIJ01000263">
    <property type="protein sequence ID" value="ODM99682.1"/>
    <property type="molecule type" value="Genomic_DNA"/>
</dbReference>
<accession>A0A1D2N349</accession>
<evidence type="ECO:0000256" key="2">
    <source>
        <dbReference type="ARBA" id="ARBA00004174"/>
    </source>
</evidence>
<dbReference type="GO" id="GO:0016705">
    <property type="term" value="F:oxidoreductase activity, acting on paired donors, with incorporation or reduction of molecular oxygen"/>
    <property type="evidence" value="ECO:0007669"/>
    <property type="project" value="InterPro"/>
</dbReference>
<evidence type="ECO:0000256" key="6">
    <source>
        <dbReference type="ARBA" id="ARBA00022723"/>
    </source>
</evidence>
<evidence type="ECO:0000256" key="4">
    <source>
        <dbReference type="ARBA" id="ARBA00010617"/>
    </source>
</evidence>
<keyword evidence="12 15" id="KW-0472">Membrane</keyword>
<evidence type="ECO:0000256" key="7">
    <source>
        <dbReference type="ARBA" id="ARBA00022824"/>
    </source>
</evidence>
<reference evidence="16 17" key="1">
    <citation type="journal article" date="2016" name="Genome Biol. Evol.">
        <title>Gene Family Evolution Reflects Adaptation to Soil Environmental Stressors in the Genome of the Collembolan Orchesella cincta.</title>
        <authorList>
            <person name="Faddeeva-Vakhrusheva A."/>
            <person name="Derks M.F."/>
            <person name="Anvar S.Y."/>
            <person name="Agamennone V."/>
            <person name="Suring W."/>
            <person name="Smit S."/>
            <person name="van Straalen N.M."/>
            <person name="Roelofs D."/>
        </authorList>
    </citation>
    <scope>NUCLEOTIDE SEQUENCE [LARGE SCALE GENOMIC DNA]</scope>
    <source>
        <tissue evidence="16">Mixed pool</tissue>
    </source>
</reference>
<dbReference type="InterPro" id="IPR001128">
    <property type="entry name" value="Cyt_P450"/>
</dbReference>
<evidence type="ECO:0000313" key="17">
    <source>
        <dbReference type="Proteomes" id="UP000094527"/>
    </source>
</evidence>
<dbReference type="PRINTS" id="PR00385">
    <property type="entry name" value="P450"/>
</dbReference>
<dbReference type="GO" id="GO:0020037">
    <property type="term" value="F:heme binding"/>
    <property type="evidence" value="ECO:0007669"/>
    <property type="project" value="InterPro"/>
</dbReference>
<organism evidence="16 17">
    <name type="scientific">Orchesella cincta</name>
    <name type="common">Springtail</name>
    <name type="synonym">Podura cincta</name>
    <dbReference type="NCBI Taxonomy" id="48709"/>
    <lineage>
        <taxon>Eukaryota</taxon>
        <taxon>Metazoa</taxon>
        <taxon>Ecdysozoa</taxon>
        <taxon>Arthropoda</taxon>
        <taxon>Hexapoda</taxon>
        <taxon>Collembola</taxon>
        <taxon>Entomobryomorpha</taxon>
        <taxon>Entomobryoidea</taxon>
        <taxon>Orchesellidae</taxon>
        <taxon>Orchesellinae</taxon>
        <taxon>Orchesella</taxon>
    </lineage>
</organism>
<keyword evidence="11 14" id="KW-0503">Monooxygenase</keyword>
<comment type="similarity">
    <text evidence="4 14">Belongs to the cytochrome P450 family.</text>
</comment>
<evidence type="ECO:0000256" key="3">
    <source>
        <dbReference type="ARBA" id="ARBA00004406"/>
    </source>
</evidence>
<dbReference type="InterPro" id="IPR050476">
    <property type="entry name" value="Insect_CytP450_Detox"/>
</dbReference>
<keyword evidence="9 14" id="KW-0560">Oxidoreductase</keyword>
<dbReference type="PANTHER" id="PTHR24292:SF54">
    <property type="entry name" value="CYP9F3-RELATED"/>
    <property type="match status" value="1"/>
</dbReference>
<evidence type="ECO:0000256" key="5">
    <source>
        <dbReference type="ARBA" id="ARBA00022617"/>
    </source>
</evidence>
<evidence type="ECO:0000256" key="8">
    <source>
        <dbReference type="ARBA" id="ARBA00022848"/>
    </source>
</evidence>
<dbReference type="OMA" id="AIDISEW"/>
<dbReference type="Gene3D" id="1.10.630.10">
    <property type="entry name" value="Cytochrome P450"/>
    <property type="match status" value="1"/>
</dbReference>
<feature type="binding site" description="axial binding residue" evidence="13">
    <location>
        <position position="467"/>
    </location>
    <ligand>
        <name>heme</name>
        <dbReference type="ChEBI" id="CHEBI:30413"/>
    </ligand>
    <ligandPart>
        <name>Fe</name>
        <dbReference type="ChEBI" id="CHEBI:18248"/>
    </ligandPart>
</feature>
<comment type="cofactor">
    <cofactor evidence="1 13">
        <name>heme</name>
        <dbReference type="ChEBI" id="CHEBI:30413"/>
    </cofactor>
</comment>